<dbReference type="GO" id="GO:0003677">
    <property type="term" value="F:DNA binding"/>
    <property type="evidence" value="ECO:0007669"/>
    <property type="project" value="UniProtKB-KW"/>
</dbReference>
<evidence type="ECO:0000256" key="1">
    <source>
        <dbReference type="ARBA" id="ARBA00006754"/>
    </source>
</evidence>
<dbReference type="InterPro" id="IPR009057">
    <property type="entry name" value="Homeodomain-like_sf"/>
</dbReference>
<dbReference type="Gene3D" id="1.10.10.2840">
    <property type="entry name" value="PucR C-terminal helix-turn-helix domain"/>
    <property type="match status" value="1"/>
</dbReference>
<dbReference type="EMBL" id="JACICZ010000009">
    <property type="protein sequence ID" value="MBB3869521.1"/>
    <property type="molecule type" value="Genomic_DNA"/>
</dbReference>
<organism evidence="2 3">
    <name type="scientific">Parageobacillus toebii NBRC 107807</name>
    <dbReference type="NCBI Taxonomy" id="1223503"/>
    <lineage>
        <taxon>Bacteria</taxon>
        <taxon>Bacillati</taxon>
        <taxon>Bacillota</taxon>
        <taxon>Bacilli</taxon>
        <taxon>Bacillales</taxon>
        <taxon>Anoxybacillaceae</taxon>
        <taxon>Parageobacillus</taxon>
    </lineage>
</organism>
<evidence type="ECO:0000313" key="3">
    <source>
        <dbReference type="Proteomes" id="UP000613002"/>
    </source>
</evidence>
<dbReference type="AlphaFoldDB" id="A0A6G9J4Z9"/>
<dbReference type="Gene3D" id="3.30.450.40">
    <property type="match status" value="1"/>
</dbReference>
<reference evidence="2 3" key="1">
    <citation type="submission" date="2020-08" db="EMBL/GenBank/DDBJ databases">
        <title>Genomic Encyclopedia of Type Strains, Phase IV (KMG-IV): sequencing the most valuable type-strain genomes for metagenomic binning, comparative biology and taxonomic classification.</title>
        <authorList>
            <person name="Goeker M."/>
        </authorList>
    </citation>
    <scope>NUCLEOTIDE SEQUENCE [LARGE SCALE GENOMIC DNA]</scope>
    <source>
        <strain evidence="2 3">DSM 14590</strain>
    </source>
</reference>
<name>A0A6G9J4Z9_9BACL</name>
<dbReference type="InterPro" id="IPR042070">
    <property type="entry name" value="PucR_C-HTH_sf"/>
</dbReference>
<dbReference type="InterPro" id="IPR051448">
    <property type="entry name" value="CdaR-like_regulators"/>
</dbReference>
<accession>A0A6G9J4Z9</accession>
<sequence>MEVSKRQKLMKKIESHLRTTARKLVKFDTEGEALQYLVNSFRAELECDLIAIVLKEGNDVVPTLYQGDFLYGTTYPPIEIASCSPRLFEGSVTFQEMEGNDTCPLIDLLRRNDITTWFSVPIKDEESEYGICMIGFQRHVSLLAEAKQLFDDFGEDVALAITVAKKKEIQRRKMVGVEWIAQHFSLDMPIEQFVEKIVERAGKGTNAAGACMYLYREEDNSFVFHPPSYGRVNSPNQIMMKNNYRVSDYFPFLEKPGGDQLTVPLVVNFKTIGVLHVERKNEGRFTKEDLEILDMLANYVAVMLENVRLYQQERDHTHRLRFLLQYQQTLMKETIRNEDFHGIIKTLSKMFAKDVILFDRFMRPIAYELRRLNEQQFREIAKQASRQVPRQSSMGGYFQLDCLLDVSVVVWPINSGGDVVGYLAIEAYPQEIDEFFCLSVELALNIFSIQFIKQKLVFDTKEQLKDSFLHKLLTAEIQDEESIIQYANVFQWNIFDEHRIVVLHLQFPALEQEHADLLKLNVERSALWDQLKVRIAIEDPAVLYGAIEDKYILIVPASKEKKQPAKYWNEWHQRINGWIEAEGVSCRAFFGIGGITKSISDYYFCYQQAVQALQVIVHDFQGTSLAFFDELGAYTVLHHLKEISAAKLFVEKYLGPVIRYSSERHVDLLQTIRVFLHCNGNLTEAAEKLYIHRSTLQYRMEKIEEMLGFSLNESEQRFNLMMALKLYDLYGLDSAKMMKR</sequence>
<comment type="caution">
    <text evidence="2">The sequence shown here is derived from an EMBL/GenBank/DDBJ whole genome shotgun (WGS) entry which is preliminary data.</text>
</comment>
<dbReference type="InterPro" id="IPR025736">
    <property type="entry name" value="PucR_C-HTH_dom"/>
</dbReference>
<dbReference type="InterPro" id="IPR041522">
    <property type="entry name" value="CdaR_GGDEF"/>
</dbReference>
<dbReference type="InterPro" id="IPR029016">
    <property type="entry name" value="GAF-like_dom_sf"/>
</dbReference>
<dbReference type="InterPro" id="IPR003018">
    <property type="entry name" value="GAF"/>
</dbReference>
<dbReference type="Pfam" id="PF17853">
    <property type="entry name" value="GGDEF_2"/>
    <property type="match status" value="1"/>
</dbReference>
<dbReference type="SUPFAM" id="SSF46689">
    <property type="entry name" value="Homeodomain-like"/>
    <property type="match status" value="1"/>
</dbReference>
<evidence type="ECO:0000313" key="2">
    <source>
        <dbReference type="EMBL" id="MBB3869521.1"/>
    </source>
</evidence>
<dbReference type="PANTHER" id="PTHR33744:SF1">
    <property type="entry name" value="DNA-BINDING TRANSCRIPTIONAL ACTIVATOR ADER"/>
    <property type="match status" value="1"/>
</dbReference>
<dbReference type="Pfam" id="PF13556">
    <property type="entry name" value="HTH_30"/>
    <property type="match status" value="1"/>
</dbReference>
<dbReference type="SUPFAM" id="SSF55781">
    <property type="entry name" value="GAF domain-like"/>
    <property type="match status" value="1"/>
</dbReference>
<keyword evidence="2" id="KW-0238">DNA-binding</keyword>
<proteinExistence type="inferred from homology"/>
<dbReference type="PANTHER" id="PTHR33744">
    <property type="entry name" value="CARBOHYDRATE DIACID REGULATOR"/>
    <property type="match status" value="1"/>
</dbReference>
<dbReference type="RefSeq" id="WP_062755200.1">
    <property type="nucleotide sequence ID" value="NZ_BDAQ01000009.1"/>
</dbReference>
<comment type="similarity">
    <text evidence="1">Belongs to the CdaR family.</text>
</comment>
<dbReference type="Pfam" id="PF13492">
    <property type="entry name" value="GAF_3"/>
    <property type="match status" value="1"/>
</dbReference>
<dbReference type="Proteomes" id="UP000613002">
    <property type="component" value="Unassembled WGS sequence"/>
</dbReference>
<gene>
    <name evidence="2" type="ORF">HNR78_002418</name>
</gene>
<keyword evidence="3" id="KW-1185">Reference proteome</keyword>
<dbReference type="SMART" id="SM00065">
    <property type="entry name" value="GAF"/>
    <property type="match status" value="2"/>
</dbReference>
<protein>
    <submittedName>
        <fullName evidence="2">DNA-binding PucR family transcriptional regulator</fullName>
    </submittedName>
</protein>